<dbReference type="InterPro" id="IPR001574">
    <property type="entry name" value="Ribosome_inactivat_prot"/>
</dbReference>
<feature type="region of interest" description="Disordered" evidence="7">
    <location>
        <begin position="32"/>
        <end position="51"/>
    </location>
</feature>
<dbReference type="GO" id="GO:0030598">
    <property type="term" value="F:rRNA N-glycosylase activity"/>
    <property type="evidence" value="ECO:0007669"/>
    <property type="project" value="UniProtKB-EC"/>
</dbReference>
<keyword evidence="4" id="KW-0378">Hydrolase</keyword>
<dbReference type="InterPro" id="IPR016138">
    <property type="entry name" value="Ribosome_inactivat_prot_sub1"/>
</dbReference>
<accession>A0A151GNX2</accession>
<dbReference type="GO" id="GO:0006952">
    <property type="term" value="P:defense response"/>
    <property type="evidence" value="ECO:0007669"/>
    <property type="project" value="UniProtKB-KW"/>
</dbReference>
<comment type="catalytic activity">
    <reaction evidence="1">
        <text>Endohydrolysis of the N-glycosidic bond at one specific adenosine on the 28S rRNA.</text>
        <dbReference type="EC" id="3.2.2.22"/>
    </reaction>
</comment>
<dbReference type="RefSeq" id="XP_040658166.1">
    <property type="nucleotide sequence ID" value="XM_040803133.1"/>
</dbReference>
<evidence type="ECO:0000256" key="1">
    <source>
        <dbReference type="ARBA" id="ARBA00000237"/>
    </source>
</evidence>
<evidence type="ECO:0000256" key="4">
    <source>
        <dbReference type="ARBA" id="ARBA00022801"/>
    </source>
</evidence>
<protein>
    <recommendedName>
        <fullName evidence="3">rRNA N-glycosylase</fullName>
        <ecNumber evidence="3">3.2.2.22</ecNumber>
    </recommendedName>
    <alternativeName>
        <fullName evidence="6">rRNA N-glycosidase</fullName>
    </alternativeName>
</protein>
<dbReference type="PRINTS" id="PR00396">
    <property type="entry name" value="SHIGARICIN"/>
</dbReference>
<keyword evidence="9" id="KW-1185">Reference proteome</keyword>
<dbReference type="AlphaFoldDB" id="A0A151GNX2"/>
<evidence type="ECO:0000313" key="9">
    <source>
        <dbReference type="Proteomes" id="UP000076580"/>
    </source>
</evidence>
<feature type="compositionally biased region" description="Polar residues" evidence="7">
    <location>
        <begin position="39"/>
        <end position="51"/>
    </location>
</feature>
<evidence type="ECO:0000256" key="2">
    <source>
        <dbReference type="ARBA" id="ARBA00008544"/>
    </source>
</evidence>
<evidence type="ECO:0000313" key="8">
    <source>
        <dbReference type="EMBL" id="KYK58814.1"/>
    </source>
</evidence>
<comment type="similarity">
    <text evidence="2">Belongs to the ribosome-inactivating protein family. Type 1 RIP subfamily.</text>
</comment>
<reference evidence="8 9" key="1">
    <citation type="journal article" date="2016" name="Sci. Rep.">
        <title>Insights into Adaptations to a Near-Obligate Nematode Endoparasitic Lifestyle from the Finished Genome of Drechmeria coniospora.</title>
        <authorList>
            <person name="Zhang L."/>
            <person name="Zhou Z."/>
            <person name="Guo Q."/>
            <person name="Fokkens L."/>
            <person name="Miskei M."/>
            <person name="Pocsi I."/>
            <person name="Zhang W."/>
            <person name="Chen M."/>
            <person name="Wang L."/>
            <person name="Sun Y."/>
            <person name="Donzelli B.G."/>
            <person name="Gibson D.M."/>
            <person name="Nelson D.R."/>
            <person name="Luo J.G."/>
            <person name="Rep M."/>
            <person name="Liu H."/>
            <person name="Yang S."/>
            <person name="Wang J."/>
            <person name="Krasnoff S.B."/>
            <person name="Xu Y."/>
            <person name="Molnar I."/>
            <person name="Lin M."/>
        </authorList>
    </citation>
    <scope>NUCLEOTIDE SEQUENCE [LARGE SCALE GENOMIC DNA]</scope>
    <source>
        <strain evidence="8 9">ARSEF 6962</strain>
    </source>
</reference>
<evidence type="ECO:0000256" key="3">
    <source>
        <dbReference type="ARBA" id="ARBA00012001"/>
    </source>
</evidence>
<name>A0A151GNX2_DRECN</name>
<dbReference type="InParanoid" id="A0A151GNX2"/>
<dbReference type="PANTHER" id="PTHR33453">
    <property type="match status" value="1"/>
</dbReference>
<sequence>MFIGFTVTASVVTPRNPPLVGLEAGIIKGYVDKRGGPDDTSQPPDRIENVQSPKNFDIARRPFDVDKSTNDHYLDFIDKWRYKVGRKAVKGDGSHWVLPSDTDHDWWDVPLQSETVQLVLKVRKDNLYLDGYSAKTADGIECYQFMGVEDVYGGDEFHELAYDGSYGQLEKPPASLPGAGVDGRDSFILNKARMADAVISVATLPERIRKGNDRNAKDKQNLGKDMQKLQRSLIVIIEMVCEAIRFRKLSTDISANWYLESGSKASRPEYRRLLEQRRQQVNLETDWKKMSLQYHRNREMGTLDGTLNSQIAVILAAPPELADKAKFKGVTSESCTLSKRKRGICNSDKRPAKSPHQKQGLSEGFSFVTGLTWGILVAIVTCEARGHSVRLPMIHGGFNLGSLLIGPRPLQQNHVHLVVVPSKHVTLMDRIKKLPAMILSIGPTFMRLFDMSNVTAFRKSVKDLVESVKGIPEAVKSAVQDLSNAENLEAFKKSARDLGEGLRGIMVPVGGVMLVTTVESAKNLDAFARSLGDLAEAVGEIPGAMEDGYNDLRNSTFDIVRAFQHLPSQLAKAAGDFRNGYNQLLPVSSRRY</sequence>
<gene>
    <name evidence="8" type="ORF">DCS_05832</name>
</gene>
<dbReference type="InterPro" id="IPR036041">
    <property type="entry name" value="Ribosome-inact_prot_sf"/>
</dbReference>
<evidence type="ECO:0000256" key="5">
    <source>
        <dbReference type="ARBA" id="ARBA00022821"/>
    </source>
</evidence>
<organism evidence="8 9">
    <name type="scientific">Drechmeria coniospora</name>
    <name type="common">Nematophagous fungus</name>
    <name type="synonym">Meria coniospora</name>
    <dbReference type="NCBI Taxonomy" id="98403"/>
    <lineage>
        <taxon>Eukaryota</taxon>
        <taxon>Fungi</taxon>
        <taxon>Dikarya</taxon>
        <taxon>Ascomycota</taxon>
        <taxon>Pezizomycotina</taxon>
        <taxon>Sordariomycetes</taxon>
        <taxon>Hypocreomycetidae</taxon>
        <taxon>Hypocreales</taxon>
        <taxon>Ophiocordycipitaceae</taxon>
        <taxon>Drechmeria</taxon>
    </lineage>
</organism>
<dbReference type="Pfam" id="PF00161">
    <property type="entry name" value="RIP"/>
    <property type="match status" value="1"/>
</dbReference>
<dbReference type="GO" id="GO:0017148">
    <property type="term" value="P:negative regulation of translation"/>
    <property type="evidence" value="ECO:0007669"/>
    <property type="project" value="InterPro"/>
</dbReference>
<dbReference type="SUPFAM" id="SSF56371">
    <property type="entry name" value="Ribosome inactivating proteins (RIP)"/>
    <property type="match status" value="1"/>
</dbReference>
<dbReference type="GeneID" id="63718475"/>
<evidence type="ECO:0000256" key="7">
    <source>
        <dbReference type="SAM" id="MobiDB-lite"/>
    </source>
</evidence>
<dbReference type="Gene3D" id="3.40.420.10">
    <property type="entry name" value="Ricin (A subunit), domain 1"/>
    <property type="match status" value="1"/>
</dbReference>
<evidence type="ECO:0000256" key="6">
    <source>
        <dbReference type="ARBA" id="ARBA00030788"/>
    </source>
</evidence>
<keyword evidence="5" id="KW-0611">Plant defense</keyword>
<dbReference type="PANTHER" id="PTHR33453:SF9">
    <property type="entry name" value="ALBUMIN B-32"/>
    <property type="match status" value="1"/>
</dbReference>
<dbReference type="InterPro" id="IPR017989">
    <property type="entry name" value="Ribosome_inactivat_1/2"/>
</dbReference>
<dbReference type="EMBL" id="LAYC01000002">
    <property type="protein sequence ID" value="KYK58814.1"/>
    <property type="molecule type" value="Genomic_DNA"/>
</dbReference>
<proteinExistence type="inferred from homology"/>
<comment type="caution">
    <text evidence="8">The sequence shown here is derived from an EMBL/GenBank/DDBJ whole genome shotgun (WGS) entry which is preliminary data.</text>
</comment>
<dbReference type="EC" id="3.2.2.22" evidence="3"/>
<dbReference type="Proteomes" id="UP000076580">
    <property type="component" value="Chromosome 02"/>
</dbReference>